<dbReference type="EMBL" id="CP036349">
    <property type="protein sequence ID" value="QDV75731.1"/>
    <property type="molecule type" value="Genomic_DNA"/>
</dbReference>
<sequence>MTRKPCSVPIDNARYATARLQRLAGHHAAPTDPPWRDDCRELAGVLRFFAGYFDGVSRKSCDDCPAQTRAVAVHLLAWHASRGARGVALREAFAIVEARPRLSRDMLGASLDDWRRRFDALAPPYDTTPIV</sequence>
<protein>
    <submittedName>
        <fullName evidence="1">Uncharacterized protein</fullName>
    </submittedName>
</protein>
<evidence type="ECO:0000313" key="2">
    <source>
        <dbReference type="Proteomes" id="UP000316426"/>
    </source>
</evidence>
<accession>A0A518KD54</accession>
<dbReference type="KEGG" id="bmei:Spa11_39520"/>
<dbReference type="AlphaFoldDB" id="A0A518KD54"/>
<proteinExistence type="predicted"/>
<reference evidence="1 2" key="1">
    <citation type="submission" date="2019-02" db="EMBL/GenBank/DDBJ databases">
        <title>Deep-cultivation of Planctomycetes and their phenomic and genomic characterization uncovers novel biology.</title>
        <authorList>
            <person name="Wiegand S."/>
            <person name="Jogler M."/>
            <person name="Boedeker C."/>
            <person name="Pinto D."/>
            <person name="Vollmers J."/>
            <person name="Rivas-Marin E."/>
            <person name="Kohn T."/>
            <person name="Peeters S.H."/>
            <person name="Heuer A."/>
            <person name="Rast P."/>
            <person name="Oberbeckmann S."/>
            <person name="Bunk B."/>
            <person name="Jeske O."/>
            <person name="Meyerdierks A."/>
            <person name="Storesund J.E."/>
            <person name="Kallscheuer N."/>
            <person name="Luecker S."/>
            <person name="Lage O.M."/>
            <person name="Pohl T."/>
            <person name="Merkel B.J."/>
            <person name="Hornburger P."/>
            <person name="Mueller R.-W."/>
            <person name="Bruemmer F."/>
            <person name="Labrenz M."/>
            <person name="Spormann A.M."/>
            <person name="Op den Camp H."/>
            <person name="Overmann J."/>
            <person name="Amann R."/>
            <person name="Jetten M.S.M."/>
            <person name="Mascher T."/>
            <person name="Medema M.H."/>
            <person name="Devos D.P."/>
            <person name="Kaster A.-K."/>
            <person name="Ovreas L."/>
            <person name="Rohde M."/>
            <person name="Galperin M.Y."/>
            <person name="Jogler C."/>
        </authorList>
    </citation>
    <scope>NUCLEOTIDE SEQUENCE [LARGE SCALE GENOMIC DNA]</scope>
    <source>
        <strain evidence="1 2">Spa11</strain>
    </source>
</reference>
<organism evidence="1 2">
    <name type="scientific">Botrimarina mediterranea</name>
    <dbReference type="NCBI Taxonomy" id="2528022"/>
    <lineage>
        <taxon>Bacteria</taxon>
        <taxon>Pseudomonadati</taxon>
        <taxon>Planctomycetota</taxon>
        <taxon>Planctomycetia</taxon>
        <taxon>Pirellulales</taxon>
        <taxon>Lacipirellulaceae</taxon>
        <taxon>Botrimarina</taxon>
    </lineage>
</organism>
<dbReference type="Proteomes" id="UP000316426">
    <property type="component" value="Chromosome"/>
</dbReference>
<gene>
    <name evidence="1" type="ORF">Spa11_39520</name>
</gene>
<keyword evidence="2" id="KW-1185">Reference proteome</keyword>
<evidence type="ECO:0000313" key="1">
    <source>
        <dbReference type="EMBL" id="QDV75731.1"/>
    </source>
</evidence>
<dbReference type="RefSeq" id="WP_145115529.1">
    <property type="nucleotide sequence ID" value="NZ_CP036349.1"/>
</dbReference>
<name>A0A518KD54_9BACT</name>